<organism evidence="2 3">
    <name type="scientific">Leptothoe spongobia TAU-MAC 1115</name>
    <dbReference type="NCBI Taxonomy" id="1967444"/>
    <lineage>
        <taxon>Bacteria</taxon>
        <taxon>Bacillati</taxon>
        <taxon>Cyanobacteriota</taxon>
        <taxon>Cyanophyceae</taxon>
        <taxon>Nodosilineales</taxon>
        <taxon>Cymatolegaceae</taxon>
        <taxon>Leptothoe</taxon>
        <taxon>Leptothoe spongobia</taxon>
    </lineage>
</organism>
<dbReference type="SUPFAM" id="SSF51735">
    <property type="entry name" value="NAD(P)-binding Rossmann-fold domains"/>
    <property type="match status" value="1"/>
</dbReference>
<protein>
    <submittedName>
        <fullName evidence="2">NAD(P)-dependent oxidoreductase</fullName>
    </submittedName>
</protein>
<proteinExistence type="predicted"/>
<dbReference type="PANTHER" id="PTHR37850:SF1">
    <property type="entry name" value="SAF DOMAIN PROTEIN"/>
    <property type="match status" value="1"/>
</dbReference>
<dbReference type="InterPro" id="IPR048423">
    <property type="entry name" value="DRL_cat"/>
</dbReference>
<dbReference type="GO" id="GO:0016491">
    <property type="term" value="F:oxidoreductase activity"/>
    <property type="evidence" value="ECO:0007669"/>
    <property type="project" value="InterPro"/>
</dbReference>
<dbReference type="Proteomes" id="UP000717364">
    <property type="component" value="Unassembled WGS sequence"/>
</dbReference>
<dbReference type="RefSeq" id="WP_215608939.1">
    <property type="nucleotide sequence ID" value="NZ_JADOES010000017.1"/>
</dbReference>
<evidence type="ECO:0000313" key="2">
    <source>
        <dbReference type="EMBL" id="MBT9315872.1"/>
    </source>
</evidence>
<name>A0A947DF32_9CYAN</name>
<dbReference type="PANTHER" id="PTHR37850">
    <property type="entry name" value="STRU PROTEIN"/>
    <property type="match status" value="1"/>
</dbReference>
<dbReference type="EMBL" id="JADOES010000017">
    <property type="protein sequence ID" value="MBT9315872.1"/>
    <property type="molecule type" value="Genomic_DNA"/>
</dbReference>
<dbReference type="AlphaFoldDB" id="A0A947DF32"/>
<reference evidence="2" key="1">
    <citation type="submission" date="2020-11" db="EMBL/GenBank/DDBJ databases">
        <authorList>
            <person name="Konstantinou D."/>
            <person name="Gkelis S."/>
            <person name="Popin R."/>
            <person name="Fewer D."/>
            <person name="Sivonen K."/>
        </authorList>
    </citation>
    <scope>NUCLEOTIDE SEQUENCE</scope>
    <source>
        <strain evidence="2">TAU-MAC 1115</strain>
    </source>
</reference>
<dbReference type="CDD" id="cd11616">
    <property type="entry name" value="SAF_DH_OX_like"/>
    <property type="match status" value="1"/>
</dbReference>
<dbReference type="InterPro" id="IPR036291">
    <property type="entry name" value="NAD(P)-bd_dom_sf"/>
</dbReference>
<keyword evidence="3" id="KW-1185">Reference proteome</keyword>
<dbReference type="Pfam" id="PF03447">
    <property type="entry name" value="NAD_binding_3"/>
    <property type="match status" value="1"/>
</dbReference>
<feature type="domain" description="SAF" evidence="1">
    <location>
        <begin position="344"/>
        <end position="409"/>
    </location>
</feature>
<dbReference type="Pfam" id="PF21135">
    <property type="entry name" value="DRL_cat"/>
    <property type="match status" value="1"/>
</dbReference>
<dbReference type="InterPro" id="IPR005106">
    <property type="entry name" value="Asp/hSer_DH_NAD-bd"/>
</dbReference>
<dbReference type="Gene3D" id="3.40.50.720">
    <property type="entry name" value="NAD(P)-binding Rossmann-like Domain"/>
    <property type="match status" value="1"/>
</dbReference>
<comment type="caution">
    <text evidence="2">The sequence shown here is derived from an EMBL/GenBank/DDBJ whole genome shotgun (WGS) entry which is preliminary data.</text>
</comment>
<reference evidence="2" key="2">
    <citation type="journal article" date="2021" name="Mar. Drugs">
        <title>Genome Reduction and Secondary Metabolism of the Marine Sponge-Associated Cyanobacterium Leptothoe.</title>
        <authorList>
            <person name="Konstantinou D."/>
            <person name="Popin R.V."/>
            <person name="Fewer D.P."/>
            <person name="Sivonen K."/>
            <person name="Gkelis S."/>
        </authorList>
    </citation>
    <scope>NUCLEOTIDE SEQUENCE</scope>
    <source>
        <strain evidence="2">TAU-MAC 1115</strain>
    </source>
</reference>
<dbReference type="GO" id="GO:0050661">
    <property type="term" value="F:NADP binding"/>
    <property type="evidence" value="ECO:0007669"/>
    <property type="project" value="InterPro"/>
</dbReference>
<dbReference type="SMART" id="SM00858">
    <property type="entry name" value="SAF"/>
    <property type="match status" value="1"/>
</dbReference>
<sequence>MIIVDDALKARHEAGNPVRVGMIGAGFMGRGIANQIANYMPGMELVAIANRTANNGLDAYGAAGITDAKEVSSLTDLNQSIADGKYAVTSDPSLLCQADNIDVLIEATGHVEYGAQVTIDAIKHKKHMVLMNAELDGTVGPILKVKADQAGVILTGCDGDQPGVQLNLYRFVKTIGLQPLLCGNIKGLQDRYRNPTTQASFAKKWGQTPHMVTSFADGTKISFEQAIVANATGMKVAQRGMLGYESKKHVDDMVDLYDIDQMKELGGIVDYVVGSQPSPGVFVYAARNDAHQAHYLNYGKLGEGPLYSFYVPYHLTVFEVPLSAARVALFNDVVIAPIGPQVVDVVAVAKIDLKAGETLDGLGYYMTYGMCENCDIVQAENLLPMGLAEGCKLKNDVPKDRALTYDDVELPGDRLAHKLRAEQDAYFAPKRTLAGVK</sequence>
<dbReference type="InterPro" id="IPR013974">
    <property type="entry name" value="SAF"/>
</dbReference>
<evidence type="ECO:0000259" key="1">
    <source>
        <dbReference type="SMART" id="SM00858"/>
    </source>
</evidence>
<accession>A0A947DF32</accession>
<evidence type="ECO:0000313" key="3">
    <source>
        <dbReference type="Proteomes" id="UP000717364"/>
    </source>
</evidence>
<gene>
    <name evidence="2" type="ORF">IXB50_10605</name>
</gene>